<evidence type="ECO:0000313" key="4">
    <source>
        <dbReference type="Proteomes" id="UP000317243"/>
    </source>
</evidence>
<feature type="domain" description="PDZ" evidence="2">
    <location>
        <begin position="230"/>
        <end position="288"/>
    </location>
</feature>
<dbReference type="CDD" id="cd06779">
    <property type="entry name" value="cpPDZ_Deg_HtrA-like"/>
    <property type="match status" value="1"/>
</dbReference>
<keyword evidence="4" id="KW-1185">Reference proteome</keyword>
<dbReference type="SUPFAM" id="SSF50156">
    <property type="entry name" value="PDZ domain-like"/>
    <property type="match status" value="1"/>
</dbReference>
<dbReference type="Pfam" id="PF13180">
    <property type="entry name" value="PDZ_2"/>
    <property type="match status" value="1"/>
</dbReference>
<comment type="caution">
    <text evidence="3">The sequence shown here is derived from an EMBL/GenBank/DDBJ whole genome shotgun (WGS) entry which is preliminary data.</text>
</comment>
<accession>A0A5C5X0Y3</accession>
<dbReference type="PROSITE" id="PS50106">
    <property type="entry name" value="PDZ"/>
    <property type="match status" value="1"/>
</dbReference>
<dbReference type="Gene3D" id="2.30.42.10">
    <property type="match status" value="1"/>
</dbReference>
<name>A0A5C5X0Y3_9PLAN</name>
<feature type="compositionally biased region" description="Acidic residues" evidence="1">
    <location>
        <begin position="371"/>
        <end position="385"/>
    </location>
</feature>
<proteinExistence type="predicted"/>
<dbReference type="EMBL" id="SIHI01000001">
    <property type="protein sequence ID" value="TWT56804.1"/>
    <property type="molecule type" value="Genomic_DNA"/>
</dbReference>
<evidence type="ECO:0000256" key="1">
    <source>
        <dbReference type="SAM" id="MobiDB-lite"/>
    </source>
</evidence>
<evidence type="ECO:0000259" key="2">
    <source>
        <dbReference type="PROSITE" id="PS50106"/>
    </source>
</evidence>
<dbReference type="AlphaFoldDB" id="A0A5C5X0Y3"/>
<reference evidence="3 4" key="1">
    <citation type="submission" date="2019-02" db="EMBL/GenBank/DDBJ databases">
        <title>Deep-cultivation of Planctomycetes and their phenomic and genomic characterization uncovers novel biology.</title>
        <authorList>
            <person name="Wiegand S."/>
            <person name="Jogler M."/>
            <person name="Boedeker C."/>
            <person name="Pinto D."/>
            <person name="Vollmers J."/>
            <person name="Rivas-Marin E."/>
            <person name="Kohn T."/>
            <person name="Peeters S.H."/>
            <person name="Heuer A."/>
            <person name="Rast P."/>
            <person name="Oberbeckmann S."/>
            <person name="Bunk B."/>
            <person name="Jeske O."/>
            <person name="Meyerdierks A."/>
            <person name="Storesund J.E."/>
            <person name="Kallscheuer N."/>
            <person name="Luecker S."/>
            <person name="Lage O.M."/>
            <person name="Pohl T."/>
            <person name="Merkel B.J."/>
            <person name="Hornburger P."/>
            <person name="Mueller R.-W."/>
            <person name="Bruemmer F."/>
            <person name="Labrenz M."/>
            <person name="Spormann A.M."/>
            <person name="Op Den Camp H."/>
            <person name="Overmann J."/>
            <person name="Amann R."/>
            <person name="Jetten M.S.M."/>
            <person name="Mascher T."/>
            <person name="Medema M.H."/>
            <person name="Devos D.P."/>
            <person name="Kaster A.-K."/>
            <person name="Ovreas L."/>
            <person name="Rohde M."/>
            <person name="Galperin M.Y."/>
            <person name="Jogler C."/>
        </authorList>
    </citation>
    <scope>NUCLEOTIDE SEQUENCE [LARGE SCALE GENOMIC DNA]</scope>
    <source>
        <strain evidence="3 4">KOR42</strain>
    </source>
</reference>
<dbReference type="InterPro" id="IPR001478">
    <property type="entry name" value="PDZ"/>
</dbReference>
<gene>
    <name evidence="3" type="ORF">KOR42_01590</name>
</gene>
<feature type="compositionally biased region" description="Acidic residues" evidence="1">
    <location>
        <begin position="404"/>
        <end position="413"/>
    </location>
</feature>
<dbReference type="InterPro" id="IPR036034">
    <property type="entry name" value="PDZ_sf"/>
</dbReference>
<dbReference type="RefSeq" id="WP_197440739.1">
    <property type="nucleotide sequence ID" value="NZ_SIHI01000001.1"/>
</dbReference>
<feature type="region of interest" description="Disordered" evidence="1">
    <location>
        <begin position="326"/>
        <end position="413"/>
    </location>
</feature>
<evidence type="ECO:0000313" key="3">
    <source>
        <dbReference type="EMBL" id="TWT56804.1"/>
    </source>
</evidence>
<sequence length="413" mass="44320">MNWKVVAFATIAFALNMDAQDAPAGEVVSERADIETAIQQLSSDSFPVRENARRQLASVSENQIPLLGQVARDADSEQAGRIVDILEVIFLADDGTRGELAERMLEDIRNQGGVASIDAGEVLRANARLRESRARQAIEKLGGEFVYYAPDANIQGLWLFESSVAVLPGIGVGFGPPSVLKSVYLHEDWTGTKEDLWHLQRLSNHRDLTVYLIEGASVSVNDLFVLAASLPGLSIQERGACLGIQGDNTGGLCAVGEVVEGSAAADAGLQPNDLIIGLNKTPIRNFPHLVEELKAFDVGDQVVFAVIRGRDRLVIPVTLGSWRSVSQRSQYVASPPEPFGGPLASPEQIVEEAPSTTRPPSPELPSKTPIEGDEEPVPTPDENEPGENKKDDSAEGATEPSGVESEEGSNEEE</sequence>
<dbReference type="Proteomes" id="UP000317243">
    <property type="component" value="Unassembled WGS sequence"/>
</dbReference>
<organism evidence="3 4">
    <name type="scientific">Thalassoglobus neptunius</name>
    <dbReference type="NCBI Taxonomy" id="1938619"/>
    <lineage>
        <taxon>Bacteria</taxon>
        <taxon>Pseudomonadati</taxon>
        <taxon>Planctomycetota</taxon>
        <taxon>Planctomycetia</taxon>
        <taxon>Planctomycetales</taxon>
        <taxon>Planctomycetaceae</taxon>
        <taxon>Thalassoglobus</taxon>
    </lineage>
</organism>
<dbReference type="SMART" id="SM00228">
    <property type="entry name" value="PDZ"/>
    <property type="match status" value="1"/>
</dbReference>
<protein>
    <submittedName>
        <fullName evidence="3">PDZ domain (Also known as DHR or GLGF)</fullName>
    </submittedName>
</protein>